<protein>
    <submittedName>
        <fullName evidence="2">Uncharacterized protein</fullName>
    </submittedName>
</protein>
<dbReference type="KEGG" id="dfa:DFA_02113"/>
<evidence type="ECO:0000313" key="3">
    <source>
        <dbReference type="Proteomes" id="UP000007797"/>
    </source>
</evidence>
<gene>
    <name evidence="2" type="ORF">DFA_02113</name>
</gene>
<reference evidence="3" key="1">
    <citation type="journal article" date="2011" name="Genome Res.">
        <title>Phylogeny-wide analysis of social amoeba genomes highlights ancient origins for complex intercellular communication.</title>
        <authorList>
            <person name="Heidel A.J."/>
            <person name="Lawal H.M."/>
            <person name="Felder M."/>
            <person name="Schilde C."/>
            <person name="Helps N.R."/>
            <person name="Tunggal B."/>
            <person name="Rivero F."/>
            <person name="John U."/>
            <person name="Schleicher M."/>
            <person name="Eichinger L."/>
            <person name="Platzer M."/>
            <person name="Noegel A.A."/>
            <person name="Schaap P."/>
            <person name="Gloeckner G."/>
        </authorList>
    </citation>
    <scope>NUCLEOTIDE SEQUENCE [LARGE SCALE GENOMIC DNA]</scope>
    <source>
        <strain evidence="3">SH3</strain>
    </source>
</reference>
<sequence length="254" mass="27908">MQHPGDKEVTTTNLSTNEFGKVLQKLIIIKYYRKRPNETCSVGDAGKQSELKKMKSEVPVLSEGQQFINEAAKQMMEGGQHVLEQTKEALASAADSTKGAFTSTVAAVSSAAQPVIEKAKEISTTIGDNVNATLLKSAEFRDDLKKKADSMMEQVEKRVEEASKALKDKPAEDPVKCSLPKDTLYVDEPLIKDKPEEKLLKDQPASEESNEEKKDATEDGTKKAPAKGRGRGRPKKSNIPNLEGIVFIIKYSIK</sequence>
<dbReference type="RefSeq" id="XP_004357597.1">
    <property type="nucleotide sequence ID" value="XM_004357540.1"/>
</dbReference>
<keyword evidence="3" id="KW-1185">Reference proteome</keyword>
<feature type="compositionally biased region" description="Basic and acidic residues" evidence="1">
    <location>
        <begin position="211"/>
        <end position="222"/>
    </location>
</feature>
<accession>F4PYR0</accession>
<feature type="compositionally biased region" description="Basic and acidic residues" evidence="1">
    <location>
        <begin position="189"/>
        <end position="201"/>
    </location>
</feature>
<dbReference type="Proteomes" id="UP000007797">
    <property type="component" value="Unassembled WGS sequence"/>
</dbReference>
<dbReference type="AlphaFoldDB" id="F4PYR0"/>
<evidence type="ECO:0000256" key="1">
    <source>
        <dbReference type="SAM" id="MobiDB-lite"/>
    </source>
</evidence>
<feature type="region of interest" description="Disordered" evidence="1">
    <location>
        <begin position="159"/>
        <end position="239"/>
    </location>
</feature>
<proteinExistence type="predicted"/>
<dbReference type="EMBL" id="GL883015">
    <property type="protein sequence ID" value="EGG19326.1"/>
    <property type="molecule type" value="Genomic_DNA"/>
</dbReference>
<evidence type="ECO:0000313" key="2">
    <source>
        <dbReference type="EMBL" id="EGG19326.1"/>
    </source>
</evidence>
<name>F4PYR0_CACFS</name>
<feature type="compositionally biased region" description="Basic and acidic residues" evidence="1">
    <location>
        <begin position="159"/>
        <end position="175"/>
    </location>
</feature>
<organism evidence="2 3">
    <name type="scientific">Cavenderia fasciculata</name>
    <name type="common">Slime mold</name>
    <name type="synonym">Dictyostelium fasciculatum</name>
    <dbReference type="NCBI Taxonomy" id="261658"/>
    <lineage>
        <taxon>Eukaryota</taxon>
        <taxon>Amoebozoa</taxon>
        <taxon>Evosea</taxon>
        <taxon>Eumycetozoa</taxon>
        <taxon>Dictyostelia</taxon>
        <taxon>Acytosteliales</taxon>
        <taxon>Cavenderiaceae</taxon>
        <taxon>Cavenderia</taxon>
    </lineage>
</organism>
<dbReference type="GeneID" id="14871350"/>
<feature type="compositionally biased region" description="Basic residues" evidence="1">
    <location>
        <begin position="224"/>
        <end position="236"/>
    </location>
</feature>
<dbReference type="Gene3D" id="1.20.120.20">
    <property type="entry name" value="Apolipoprotein"/>
    <property type="match status" value="1"/>
</dbReference>
<dbReference type="SUPFAM" id="SSF58113">
    <property type="entry name" value="Apolipoprotein A-I"/>
    <property type="match status" value="1"/>
</dbReference>